<dbReference type="PANTHER" id="PTHR11632:SF53">
    <property type="entry name" value="SUCCINATE DEHYDROGENASE FLAVOPROTEIN SUBUNIT"/>
    <property type="match status" value="1"/>
</dbReference>
<organism evidence="16 17">
    <name type="scientific">Litoribacter ruber</name>
    <dbReference type="NCBI Taxonomy" id="702568"/>
    <lineage>
        <taxon>Bacteria</taxon>
        <taxon>Pseudomonadati</taxon>
        <taxon>Bacteroidota</taxon>
        <taxon>Cytophagia</taxon>
        <taxon>Cytophagales</taxon>
        <taxon>Cyclobacteriaceae</taxon>
        <taxon>Litoribacter</taxon>
    </lineage>
</organism>
<sequence length="644" mass="72012">MILDSKIPAGPIAEKWTKHKFNMKLVNPANKRKYDVIVVGTGLAGASAAASLAELGYNVKAFCFQDSPRRAHSIAAQGGINAAKNYQNDGDSIYRLFYDTVKGGDYRAREGNVYRLAEVSVNIIDQCVAQGVPFAREYGGLLANRSFGGAQVSRTFYARGQTGQQLLLGAYSALSRQVANGKVKLYPRTEMMDIVNVEGKTRGIITRNLITGAIEKHSAHAVLLCTGGYGNVFFLSTNAMGSNVTAAWRAHKKGALFANPCYTQIHPTCIPVSGDHQSKLTLMSESLRNDGRVWVPKTVELAQKLRKKEIKPSDIKDEDRDYYLERRYPSFGNLVPRDVASRNAKYVCDEGRGVNETGEAVFLDFRDAIQRDGEDLVRSKYGNLFDMYQQITGDNPYKQPMMIYPAVHYTMGGLWVDYNLMTNVPGLYALGEANFSDHGANRLGASALMQGLADGYFVIPYTIGDYLAGMPYDKVSTDHPEFQKAEKEIKDKIQKLLSINGSKTIDHFHKRLGKIMWEYCGMARTAEGLQKAKGMIKELKAEFWKDVKVIGTNDELNQSLEKAHRVADFIELGELMVDDALHRNESCGGHFREEYQTEDGEALRDDENFAYVGAWKFVGEGVEEELHKEELKFEEVKLTQRSYK</sequence>
<evidence type="ECO:0000256" key="7">
    <source>
        <dbReference type="ARBA" id="ARBA00022630"/>
    </source>
</evidence>
<keyword evidence="7" id="KW-0285">Flavoprotein</keyword>
<comment type="catalytic activity">
    <reaction evidence="12">
        <text>a quinone + succinate = fumarate + a quinol</text>
        <dbReference type="Rhea" id="RHEA:40523"/>
        <dbReference type="ChEBI" id="CHEBI:24646"/>
        <dbReference type="ChEBI" id="CHEBI:29806"/>
        <dbReference type="ChEBI" id="CHEBI:30031"/>
        <dbReference type="ChEBI" id="CHEBI:132124"/>
        <dbReference type="EC" id="1.3.5.1"/>
    </reaction>
</comment>
<dbReference type="AlphaFoldDB" id="A0AAP2CFD8"/>
<dbReference type="PANTHER" id="PTHR11632">
    <property type="entry name" value="SUCCINATE DEHYDROGENASE 2 FLAVOPROTEIN SUBUNIT"/>
    <property type="match status" value="1"/>
</dbReference>
<dbReference type="InterPro" id="IPR011280">
    <property type="entry name" value="Succ_DH/Fum_Rdt_flav_su"/>
</dbReference>
<evidence type="ECO:0000256" key="12">
    <source>
        <dbReference type="ARBA" id="ARBA00049220"/>
    </source>
</evidence>
<dbReference type="InterPro" id="IPR036188">
    <property type="entry name" value="FAD/NAD-bd_sf"/>
</dbReference>
<evidence type="ECO:0000256" key="5">
    <source>
        <dbReference type="ARBA" id="ARBA00022448"/>
    </source>
</evidence>
<evidence type="ECO:0000256" key="6">
    <source>
        <dbReference type="ARBA" id="ARBA00022475"/>
    </source>
</evidence>
<dbReference type="InterPro" id="IPR030664">
    <property type="entry name" value="SdhA/FrdA/AprA"/>
</dbReference>
<evidence type="ECO:0000259" key="15">
    <source>
        <dbReference type="Pfam" id="PF02910"/>
    </source>
</evidence>
<dbReference type="NCBIfam" id="TIGR01811">
    <property type="entry name" value="sdhA_Bsu"/>
    <property type="match status" value="1"/>
</dbReference>
<evidence type="ECO:0000256" key="10">
    <source>
        <dbReference type="ARBA" id="ARBA00023002"/>
    </source>
</evidence>
<dbReference type="GO" id="GO:0009055">
    <property type="term" value="F:electron transfer activity"/>
    <property type="evidence" value="ECO:0007669"/>
    <property type="project" value="TreeGrafter"/>
</dbReference>
<dbReference type="NCBIfam" id="NF005749">
    <property type="entry name" value="PRK07573.1"/>
    <property type="match status" value="1"/>
</dbReference>
<dbReference type="GO" id="GO:0005886">
    <property type="term" value="C:plasma membrane"/>
    <property type="evidence" value="ECO:0007669"/>
    <property type="project" value="UniProtKB-SubCell"/>
</dbReference>
<keyword evidence="9" id="KW-0249">Electron transport</keyword>
<dbReference type="PRINTS" id="PR00368">
    <property type="entry name" value="FADPNR"/>
</dbReference>
<keyword evidence="6" id="KW-1003">Cell membrane</keyword>
<accession>A0AAP2CFD8</accession>
<evidence type="ECO:0000256" key="4">
    <source>
        <dbReference type="ARBA" id="ARBA00012792"/>
    </source>
</evidence>
<comment type="cofactor">
    <cofactor evidence="1">
        <name>FAD</name>
        <dbReference type="ChEBI" id="CHEBI:57692"/>
    </cofactor>
</comment>
<dbReference type="EMBL" id="JAHCMY010000001">
    <property type="protein sequence ID" value="MBS9522917.1"/>
    <property type="molecule type" value="Genomic_DNA"/>
</dbReference>
<evidence type="ECO:0000256" key="8">
    <source>
        <dbReference type="ARBA" id="ARBA00022827"/>
    </source>
</evidence>
<dbReference type="SUPFAM" id="SSF51905">
    <property type="entry name" value="FAD/NAD(P)-binding domain"/>
    <property type="match status" value="1"/>
</dbReference>
<dbReference type="EC" id="1.3.5.1" evidence="4"/>
<comment type="subcellular location">
    <subcellularLocation>
        <location evidence="2">Cell membrane</location>
        <topology evidence="2">Peripheral membrane protein</topology>
        <orientation evidence="2">Cytoplasmic side</orientation>
    </subcellularLocation>
</comment>
<dbReference type="Gene3D" id="3.90.700.10">
    <property type="entry name" value="Succinate dehydrogenase/fumarate reductase flavoprotein, catalytic domain"/>
    <property type="match status" value="1"/>
</dbReference>
<keyword evidence="8" id="KW-0274">FAD</keyword>
<protein>
    <recommendedName>
        <fullName evidence="4">succinate dehydrogenase</fullName>
        <ecNumber evidence="4">1.3.5.1</ecNumber>
    </recommendedName>
</protein>
<evidence type="ECO:0000256" key="13">
    <source>
        <dbReference type="PIRSR" id="PIRSR630664-50"/>
    </source>
</evidence>
<evidence type="ECO:0000256" key="9">
    <source>
        <dbReference type="ARBA" id="ARBA00022982"/>
    </source>
</evidence>
<keyword evidence="17" id="KW-1185">Reference proteome</keyword>
<dbReference type="GO" id="GO:0008177">
    <property type="term" value="F:succinate dehydrogenase (quinone) activity"/>
    <property type="evidence" value="ECO:0007669"/>
    <property type="project" value="UniProtKB-EC"/>
</dbReference>
<dbReference type="InterPro" id="IPR037099">
    <property type="entry name" value="Fum_R/Succ_DH_flav-like_C_sf"/>
</dbReference>
<dbReference type="GO" id="GO:0009061">
    <property type="term" value="P:anaerobic respiration"/>
    <property type="evidence" value="ECO:0007669"/>
    <property type="project" value="TreeGrafter"/>
</dbReference>
<dbReference type="RefSeq" id="WP_213943789.1">
    <property type="nucleotide sequence ID" value="NZ_JAHCMY010000001.1"/>
</dbReference>
<dbReference type="GO" id="GO:0050660">
    <property type="term" value="F:flavin adenine dinucleotide binding"/>
    <property type="evidence" value="ECO:0007669"/>
    <property type="project" value="TreeGrafter"/>
</dbReference>
<reference evidence="16 17" key="1">
    <citation type="submission" date="2021-05" db="EMBL/GenBank/DDBJ databases">
        <authorList>
            <person name="Zhang Z.D."/>
            <person name="Osman G."/>
        </authorList>
    </citation>
    <scope>NUCLEOTIDE SEQUENCE [LARGE SCALE GENOMIC DNA]</scope>
    <source>
        <strain evidence="16 17">KCTC 32217</strain>
    </source>
</reference>
<evidence type="ECO:0000256" key="11">
    <source>
        <dbReference type="ARBA" id="ARBA00023136"/>
    </source>
</evidence>
<comment type="similarity">
    <text evidence="3">Belongs to the FAD-dependent oxidoreductase 2 family. FRD/SDH subfamily.</text>
</comment>
<dbReference type="FunFam" id="3.50.50.60:FF:000009">
    <property type="entry name" value="Succinate dehydrogenase flavoprotein subunit"/>
    <property type="match status" value="1"/>
</dbReference>
<dbReference type="Pfam" id="PF00890">
    <property type="entry name" value="FAD_binding_2"/>
    <property type="match status" value="1"/>
</dbReference>
<dbReference type="Gene3D" id="3.50.50.60">
    <property type="entry name" value="FAD/NAD(P)-binding domain"/>
    <property type="match status" value="1"/>
</dbReference>
<proteinExistence type="inferred from homology"/>
<comment type="caution">
    <text evidence="16">The sequence shown here is derived from an EMBL/GenBank/DDBJ whole genome shotgun (WGS) entry which is preliminary data.</text>
</comment>
<evidence type="ECO:0000256" key="3">
    <source>
        <dbReference type="ARBA" id="ARBA00008040"/>
    </source>
</evidence>
<dbReference type="Gene3D" id="1.20.58.100">
    <property type="entry name" value="Fumarate reductase/succinate dehydrogenase flavoprotein-like, C-terminal domain"/>
    <property type="match status" value="1"/>
</dbReference>
<dbReference type="InterPro" id="IPR003953">
    <property type="entry name" value="FAD-dep_OxRdtase_2_FAD-bd"/>
</dbReference>
<gene>
    <name evidence="16" type="ORF">KI659_02700</name>
</gene>
<evidence type="ECO:0000256" key="1">
    <source>
        <dbReference type="ARBA" id="ARBA00001974"/>
    </source>
</evidence>
<dbReference type="InterPro" id="IPR015939">
    <property type="entry name" value="Fum_Rdtase/Succ_DH_flav-like_C"/>
</dbReference>
<dbReference type="FunFam" id="1.20.58.100:FF:000003">
    <property type="entry name" value="Succinate dehydrogenase flavoprotein subunit"/>
    <property type="match status" value="1"/>
</dbReference>
<feature type="domain" description="Fumarate reductase/succinate dehydrogenase flavoprotein-like C-terminal" evidence="15">
    <location>
        <begin position="509"/>
        <end position="643"/>
    </location>
</feature>
<evidence type="ECO:0000259" key="14">
    <source>
        <dbReference type="Pfam" id="PF00890"/>
    </source>
</evidence>
<dbReference type="InterPro" id="IPR027477">
    <property type="entry name" value="Succ_DH/fumarate_Rdtase_cat_sf"/>
</dbReference>
<dbReference type="Pfam" id="PF02910">
    <property type="entry name" value="Succ_DH_flav_C"/>
    <property type="match status" value="1"/>
</dbReference>
<keyword evidence="5" id="KW-0813">Transport</keyword>
<dbReference type="Proteomes" id="UP001319104">
    <property type="component" value="Unassembled WGS sequence"/>
</dbReference>
<dbReference type="SUPFAM" id="SSF46977">
    <property type="entry name" value="Succinate dehydrogenase/fumarate reductase flavoprotein C-terminal domain"/>
    <property type="match status" value="1"/>
</dbReference>
<evidence type="ECO:0000313" key="16">
    <source>
        <dbReference type="EMBL" id="MBS9522917.1"/>
    </source>
</evidence>
<dbReference type="FunFam" id="3.90.700.10:FF:000006">
    <property type="entry name" value="Succinate dehydrogenase flavoprotein subunit"/>
    <property type="match status" value="1"/>
</dbReference>
<evidence type="ECO:0000313" key="17">
    <source>
        <dbReference type="Proteomes" id="UP001319104"/>
    </source>
</evidence>
<feature type="active site" description="Proton acceptor" evidence="13">
    <location>
        <position position="337"/>
    </location>
</feature>
<evidence type="ECO:0000256" key="2">
    <source>
        <dbReference type="ARBA" id="ARBA00004413"/>
    </source>
</evidence>
<feature type="domain" description="FAD-dependent oxidoreductase 2 FAD-binding" evidence="14">
    <location>
        <begin position="35"/>
        <end position="448"/>
    </location>
</feature>
<name>A0AAP2CFD8_9BACT</name>
<keyword evidence="11" id="KW-0472">Membrane</keyword>
<keyword evidence="10" id="KW-0560">Oxidoreductase</keyword>
<dbReference type="SUPFAM" id="SSF56425">
    <property type="entry name" value="Succinate dehydrogenase/fumarate reductase flavoprotein, catalytic domain"/>
    <property type="match status" value="1"/>
</dbReference>